<proteinExistence type="predicted"/>
<accession>A0AAE0JQ84</accession>
<comment type="caution">
    <text evidence="2">The sequence shown here is derived from an EMBL/GenBank/DDBJ whole genome shotgun (WGS) entry which is preliminary data.</text>
</comment>
<protein>
    <submittedName>
        <fullName evidence="2">Uncharacterized protein</fullName>
    </submittedName>
</protein>
<feature type="transmembrane region" description="Helical" evidence="1">
    <location>
        <begin position="79"/>
        <end position="99"/>
    </location>
</feature>
<keyword evidence="3" id="KW-1185">Reference proteome</keyword>
<reference evidence="2" key="1">
    <citation type="journal article" date="2023" name="Mol. Phylogenet. Evol.">
        <title>Genome-scale phylogeny and comparative genomics of the fungal order Sordariales.</title>
        <authorList>
            <person name="Hensen N."/>
            <person name="Bonometti L."/>
            <person name="Westerberg I."/>
            <person name="Brannstrom I.O."/>
            <person name="Guillou S."/>
            <person name="Cros-Aarteil S."/>
            <person name="Calhoun S."/>
            <person name="Haridas S."/>
            <person name="Kuo A."/>
            <person name="Mondo S."/>
            <person name="Pangilinan J."/>
            <person name="Riley R."/>
            <person name="LaButti K."/>
            <person name="Andreopoulos B."/>
            <person name="Lipzen A."/>
            <person name="Chen C."/>
            <person name="Yan M."/>
            <person name="Daum C."/>
            <person name="Ng V."/>
            <person name="Clum A."/>
            <person name="Steindorff A."/>
            <person name="Ohm R.A."/>
            <person name="Martin F."/>
            <person name="Silar P."/>
            <person name="Natvig D.O."/>
            <person name="Lalanne C."/>
            <person name="Gautier V."/>
            <person name="Ament-Velasquez S.L."/>
            <person name="Kruys A."/>
            <person name="Hutchinson M.I."/>
            <person name="Powell A.J."/>
            <person name="Barry K."/>
            <person name="Miller A.N."/>
            <person name="Grigoriev I.V."/>
            <person name="Debuchy R."/>
            <person name="Gladieux P."/>
            <person name="Hiltunen Thoren M."/>
            <person name="Johannesson H."/>
        </authorList>
    </citation>
    <scope>NUCLEOTIDE SEQUENCE</scope>
    <source>
        <strain evidence="2">CBS 560.94</strain>
    </source>
</reference>
<organism evidence="2 3">
    <name type="scientific">Neurospora tetraspora</name>
    <dbReference type="NCBI Taxonomy" id="94610"/>
    <lineage>
        <taxon>Eukaryota</taxon>
        <taxon>Fungi</taxon>
        <taxon>Dikarya</taxon>
        <taxon>Ascomycota</taxon>
        <taxon>Pezizomycotina</taxon>
        <taxon>Sordariomycetes</taxon>
        <taxon>Sordariomycetidae</taxon>
        <taxon>Sordariales</taxon>
        <taxon>Sordariaceae</taxon>
        <taxon>Neurospora</taxon>
    </lineage>
</organism>
<sequence length="133" mass="15700">MFMLYHVQQRMWLCDFDEFGLAEDTQKEEEQSASISPIMSKLVYYHFYHHHHYILSYLPLHLFLSLIIIPDWILPNQLLSLLSLYLTTSLISLSIYLPLLTSFQLTTFSPPFPLSIYPSSYVKFLIMVDLFSV</sequence>
<dbReference type="Proteomes" id="UP001278500">
    <property type="component" value="Unassembled WGS sequence"/>
</dbReference>
<evidence type="ECO:0000256" key="1">
    <source>
        <dbReference type="SAM" id="Phobius"/>
    </source>
</evidence>
<dbReference type="GeneID" id="87867552"/>
<keyword evidence="1" id="KW-1133">Transmembrane helix</keyword>
<name>A0AAE0JQ84_9PEZI</name>
<reference evidence="2" key="2">
    <citation type="submission" date="2023-06" db="EMBL/GenBank/DDBJ databases">
        <authorList>
            <consortium name="Lawrence Berkeley National Laboratory"/>
            <person name="Haridas S."/>
            <person name="Hensen N."/>
            <person name="Bonometti L."/>
            <person name="Westerberg I."/>
            <person name="Brannstrom I.O."/>
            <person name="Guillou S."/>
            <person name="Cros-Aarteil S."/>
            <person name="Calhoun S."/>
            <person name="Kuo A."/>
            <person name="Mondo S."/>
            <person name="Pangilinan J."/>
            <person name="Riley R."/>
            <person name="Labutti K."/>
            <person name="Andreopoulos B."/>
            <person name="Lipzen A."/>
            <person name="Chen C."/>
            <person name="Yanf M."/>
            <person name="Daum C."/>
            <person name="Ng V."/>
            <person name="Clum A."/>
            <person name="Steindorff A."/>
            <person name="Ohm R."/>
            <person name="Martin F."/>
            <person name="Silar P."/>
            <person name="Natvig D."/>
            <person name="Lalanne C."/>
            <person name="Gautier V."/>
            <person name="Ament-Velasquez S.L."/>
            <person name="Kruys A."/>
            <person name="Hutchinson M.I."/>
            <person name="Powell A.J."/>
            <person name="Barry K."/>
            <person name="Miller A.N."/>
            <person name="Grigoriev I.V."/>
            <person name="Debuchy R."/>
            <person name="Gladieux P."/>
            <person name="Thoren M.H."/>
            <person name="Johannesson H."/>
        </authorList>
    </citation>
    <scope>NUCLEOTIDE SEQUENCE</scope>
    <source>
        <strain evidence="2">CBS 560.94</strain>
    </source>
</reference>
<keyword evidence="1" id="KW-0812">Transmembrane</keyword>
<gene>
    <name evidence="2" type="ORF">B0H65DRAFT_56867</name>
</gene>
<evidence type="ECO:0000313" key="2">
    <source>
        <dbReference type="EMBL" id="KAK3355737.1"/>
    </source>
</evidence>
<dbReference type="RefSeq" id="XP_062687115.1">
    <property type="nucleotide sequence ID" value="XM_062830398.1"/>
</dbReference>
<dbReference type="AlphaFoldDB" id="A0AAE0JQ84"/>
<dbReference type="EMBL" id="JAUEPP010000001">
    <property type="protein sequence ID" value="KAK3355737.1"/>
    <property type="molecule type" value="Genomic_DNA"/>
</dbReference>
<feature type="transmembrane region" description="Helical" evidence="1">
    <location>
        <begin position="54"/>
        <end position="73"/>
    </location>
</feature>
<evidence type="ECO:0000313" key="3">
    <source>
        <dbReference type="Proteomes" id="UP001278500"/>
    </source>
</evidence>
<keyword evidence="1" id="KW-0472">Membrane</keyword>